<keyword evidence="2" id="KW-0812">Transmembrane</keyword>
<dbReference type="PANTHER" id="PTHR13802:SF59">
    <property type="entry name" value="SUSHI DOMAIN-CONTAINING PROTEIN 2"/>
    <property type="match status" value="1"/>
</dbReference>
<dbReference type="SMART" id="SM00032">
    <property type="entry name" value="CCP"/>
    <property type="match status" value="1"/>
</dbReference>
<evidence type="ECO:0000259" key="11">
    <source>
        <dbReference type="PROSITE" id="PS51220"/>
    </source>
</evidence>
<dbReference type="EMBL" id="GG666525">
    <property type="protein sequence ID" value="EEN59036.1"/>
    <property type="molecule type" value="Genomic_DNA"/>
</dbReference>
<protein>
    <recommendedName>
        <fullName evidence="14">Sushi domain-containing protein</fullName>
    </recommendedName>
</protein>
<dbReference type="CDD" id="cd00037">
    <property type="entry name" value="CLECT"/>
    <property type="match status" value="1"/>
</dbReference>
<feature type="domain" description="VWFD" evidence="12">
    <location>
        <begin position="514"/>
        <end position="707"/>
    </location>
</feature>
<dbReference type="InterPro" id="IPR005533">
    <property type="entry name" value="AMOP_dom"/>
</dbReference>
<keyword evidence="5" id="KW-0472">Membrane</keyword>
<evidence type="ECO:0000259" key="9">
    <source>
        <dbReference type="PROSITE" id="PS50041"/>
    </source>
</evidence>
<dbReference type="Gene3D" id="3.10.100.10">
    <property type="entry name" value="Mannose-Binding Protein A, subunit A"/>
    <property type="match status" value="1"/>
</dbReference>
<evidence type="ECO:0000259" key="10">
    <source>
        <dbReference type="PROSITE" id="PS50923"/>
    </source>
</evidence>
<dbReference type="Pfam" id="PF00059">
    <property type="entry name" value="Lectin_C"/>
    <property type="match status" value="1"/>
</dbReference>
<dbReference type="InParanoid" id="C3YL45"/>
<evidence type="ECO:0000256" key="5">
    <source>
        <dbReference type="ARBA" id="ARBA00023136"/>
    </source>
</evidence>
<accession>C3YL45</accession>
<dbReference type="SMART" id="SM00034">
    <property type="entry name" value="CLECT"/>
    <property type="match status" value="1"/>
</dbReference>
<dbReference type="InterPro" id="IPR016187">
    <property type="entry name" value="CTDL_fold"/>
</dbReference>
<evidence type="ECO:0000256" key="4">
    <source>
        <dbReference type="ARBA" id="ARBA00022989"/>
    </source>
</evidence>
<feature type="domain" description="Sushi" evidence="10">
    <location>
        <begin position="740"/>
        <end position="799"/>
    </location>
</feature>
<organism>
    <name type="scientific">Branchiostoma floridae</name>
    <name type="common">Florida lancelet</name>
    <name type="synonym">Amphioxus</name>
    <dbReference type="NCBI Taxonomy" id="7739"/>
    <lineage>
        <taxon>Eukaryota</taxon>
        <taxon>Metazoa</taxon>
        <taxon>Chordata</taxon>
        <taxon>Cephalochordata</taxon>
        <taxon>Leptocardii</taxon>
        <taxon>Amphioxiformes</taxon>
        <taxon>Branchiostomatidae</taxon>
        <taxon>Branchiostoma</taxon>
    </lineage>
</organism>
<dbReference type="PANTHER" id="PTHR13802">
    <property type="entry name" value="MUCIN 4-RELATED"/>
    <property type="match status" value="1"/>
</dbReference>
<dbReference type="SUPFAM" id="SSF81296">
    <property type="entry name" value="E set domains"/>
    <property type="match status" value="1"/>
</dbReference>
<reference evidence="13" key="1">
    <citation type="journal article" date="2008" name="Nature">
        <title>The amphioxus genome and the evolution of the chordate karyotype.</title>
        <authorList>
            <consortium name="US DOE Joint Genome Institute (JGI-PGF)"/>
            <person name="Putnam N.H."/>
            <person name="Butts T."/>
            <person name="Ferrier D.E.K."/>
            <person name="Furlong R.F."/>
            <person name="Hellsten U."/>
            <person name="Kawashima T."/>
            <person name="Robinson-Rechavi M."/>
            <person name="Shoguchi E."/>
            <person name="Terry A."/>
            <person name="Yu J.-K."/>
            <person name="Benito-Gutierrez E.L."/>
            <person name="Dubchak I."/>
            <person name="Garcia-Fernandez J."/>
            <person name="Gibson-Brown J.J."/>
            <person name="Grigoriev I.V."/>
            <person name="Horton A.C."/>
            <person name="de Jong P.J."/>
            <person name="Jurka J."/>
            <person name="Kapitonov V.V."/>
            <person name="Kohara Y."/>
            <person name="Kuroki Y."/>
            <person name="Lindquist E."/>
            <person name="Lucas S."/>
            <person name="Osoegawa K."/>
            <person name="Pennacchio L.A."/>
            <person name="Salamov A.A."/>
            <person name="Satou Y."/>
            <person name="Sauka-Spengler T."/>
            <person name="Schmutz J."/>
            <person name="Shin-I T."/>
            <person name="Toyoda A."/>
            <person name="Bronner-Fraser M."/>
            <person name="Fujiyama A."/>
            <person name="Holland L.Z."/>
            <person name="Holland P.W.H."/>
            <person name="Satoh N."/>
            <person name="Rokhsar D.S."/>
        </authorList>
    </citation>
    <scope>NUCLEOTIDE SEQUENCE [LARGE SCALE GENOMIC DNA]</scope>
    <source>
        <strain evidence="13">S238N-H82</strain>
        <tissue evidence="13">Testes</tissue>
    </source>
</reference>
<dbReference type="InterPro" id="IPR014756">
    <property type="entry name" value="Ig_E-set"/>
</dbReference>
<dbReference type="GO" id="GO:0016020">
    <property type="term" value="C:membrane"/>
    <property type="evidence" value="ECO:0007669"/>
    <property type="project" value="UniProtKB-SubCell"/>
</dbReference>
<keyword evidence="3 8" id="KW-0732">Signal</keyword>
<dbReference type="Gene3D" id="2.10.70.10">
    <property type="entry name" value="Complement Module, domain 1"/>
    <property type="match status" value="1"/>
</dbReference>
<comment type="subcellular location">
    <subcellularLocation>
        <location evidence="1">Membrane</location>
    </subcellularLocation>
</comment>
<dbReference type="InterPro" id="IPR001846">
    <property type="entry name" value="VWF_type-D"/>
</dbReference>
<evidence type="ECO:0008006" key="14">
    <source>
        <dbReference type="Google" id="ProtNLM"/>
    </source>
</evidence>
<dbReference type="GO" id="GO:0007160">
    <property type="term" value="P:cell-matrix adhesion"/>
    <property type="evidence" value="ECO:0007669"/>
    <property type="project" value="InterPro"/>
</dbReference>
<dbReference type="PROSITE" id="PS50923">
    <property type="entry name" value="SUSHI"/>
    <property type="match status" value="1"/>
</dbReference>
<feature type="domain" description="C-type lectin" evidence="9">
    <location>
        <begin position="806"/>
        <end position="920"/>
    </location>
</feature>
<evidence type="ECO:0000256" key="3">
    <source>
        <dbReference type="ARBA" id="ARBA00022729"/>
    </source>
</evidence>
<dbReference type="Gene3D" id="2.60.40.10">
    <property type="entry name" value="Immunoglobulins"/>
    <property type="match status" value="1"/>
</dbReference>
<dbReference type="CDD" id="cd00102">
    <property type="entry name" value="IPT"/>
    <property type="match status" value="1"/>
</dbReference>
<dbReference type="PROSITE" id="PS51233">
    <property type="entry name" value="VWFD"/>
    <property type="match status" value="1"/>
</dbReference>
<dbReference type="InterPro" id="IPR003886">
    <property type="entry name" value="NIDO_dom"/>
</dbReference>
<evidence type="ECO:0000256" key="2">
    <source>
        <dbReference type="ARBA" id="ARBA00022692"/>
    </source>
</evidence>
<dbReference type="PROSITE" id="PS50041">
    <property type="entry name" value="C_TYPE_LECTIN_2"/>
    <property type="match status" value="1"/>
</dbReference>
<dbReference type="CDD" id="cd00033">
    <property type="entry name" value="CCP"/>
    <property type="match status" value="1"/>
</dbReference>
<dbReference type="AlphaFoldDB" id="C3YL45"/>
<dbReference type="SMART" id="SM00216">
    <property type="entry name" value="VWD"/>
    <property type="match status" value="1"/>
</dbReference>
<dbReference type="Pfam" id="PF00084">
    <property type="entry name" value="Sushi"/>
    <property type="match status" value="1"/>
</dbReference>
<evidence type="ECO:0000256" key="7">
    <source>
        <dbReference type="PROSITE-ProRule" id="PRU00302"/>
    </source>
</evidence>
<feature type="signal peptide" evidence="8">
    <location>
        <begin position="1"/>
        <end position="25"/>
    </location>
</feature>
<dbReference type="Pfam" id="PF00094">
    <property type="entry name" value="VWD"/>
    <property type="match status" value="1"/>
</dbReference>
<dbReference type="InterPro" id="IPR000436">
    <property type="entry name" value="Sushi_SCR_CCP_dom"/>
</dbReference>
<keyword evidence="6 7" id="KW-1015">Disulfide bond</keyword>
<comment type="caution">
    <text evidence="7">Lacks conserved residue(s) required for the propagation of feature annotation.</text>
</comment>
<name>C3YL45_BRAFL</name>
<keyword evidence="4" id="KW-1133">Transmembrane helix</keyword>
<dbReference type="PROSITE" id="PS51220">
    <property type="entry name" value="NIDO"/>
    <property type="match status" value="1"/>
</dbReference>
<dbReference type="InterPro" id="IPR002909">
    <property type="entry name" value="IPT_dom"/>
</dbReference>
<evidence type="ECO:0000313" key="13">
    <source>
        <dbReference type="EMBL" id="EEN59036.1"/>
    </source>
</evidence>
<gene>
    <name evidence="13" type="ORF">BRAFLDRAFT_84760</name>
</gene>
<dbReference type="InterPro" id="IPR051495">
    <property type="entry name" value="Epithelial_Barrier/Signaling"/>
</dbReference>
<evidence type="ECO:0000256" key="6">
    <source>
        <dbReference type="ARBA" id="ARBA00023157"/>
    </source>
</evidence>
<evidence type="ECO:0000256" key="8">
    <source>
        <dbReference type="SAM" id="SignalP"/>
    </source>
</evidence>
<dbReference type="Pfam" id="PF06119">
    <property type="entry name" value="NIDO"/>
    <property type="match status" value="1"/>
</dbReference>
<dbReference type="InterPro" id="IPR016186">
    <property type="entry name" value="C-type_lectin-like/link_sf"/>
</dbReference>
<dbReference type="InterPro" id="IPR001304">
    <property type="entry name" value="C-type_lectin-like"/>
</dbReference>
<dbReference type="SMART" id="SM00539">
    <property type="entry name" value="NIDO"/>
    <property type="match status" value="1"/>
</dbReference>
<dbReference type="Pfam" id="PF03782">
    <property type="entry name" value="AMOP"/>
    <property type="match status" value="1"/>
</dbReference>
<feature type="chain" id="PRO_5002935375" description="Sushi domain-containing protein" evidence="8">
    <location>
        <begin position="26"/>
        <end position="921"/>
    </location>
</feature>
<dbReference type="InterPro" id="IPR013783">
    <property type="entry name" value="Ig-like_fold"/>
</dbReference>
<feature type="disulfide bond" evidence="7">
    <location>
        <begin position="770"/>
        <end position="797"/>
    </location>
</feature>
<evidence type="ECO:0000256" key="1">
    <source>
        <dbReference type="ARBA" id="ARBA00004370"/>
    </source>
</evidence>
<proteinExistence type="predicted"/>
<feature type="domain" description="NIDO" evidence="11">
    <location>
        <begin position="57"/>
        <end position="210"/>
    </location>
</feature>
<dbReference type="Pfam" id="PF01833">
    <property type="entry name" value="TIG"/>
    <property type="match status" value="1"/>
</dbReference>
<sequence length="921" mass="100393">MSGMAPFSTFQALLLVLFAVPSIQQVNTNGVISLLGQISQFTPDSFPLGDGRRLIAPFWCDVDTNNGGFVMYRETTDTSILERATTDITSAFPDQPNFRATWVFVATWHEVAYYGSSSDKRNTFQAVLVSNGRHSFAMFNYGRITWTTGTASDGDAATGLGGTPAQVGFNAGNGMQYFSVPGSQTHAIVDVETTSNVNIPGRWVFRIDSAVIQDGGCNAEGSIRITPFFGTMLGGTKVKISGPCFDGPDVDIRCRFGTKDPVTGWVDGDNTAACISPFLSNPGRIPLLVSTDGGNTYNYSTMYTAADPDRVLTELTTTENDADETITLEWQPSAVEGNTVNVFLHAYNETTETWDAIAQLASNVPNTGSYTMSTADGWIPVDVVKTGALSVAPGNGVARDLKNIFHRLLPAIVTGARLLYAGIRTYLAVRAAAASWCAAWCEFDKLQPDFIDELSKDIPCPTTLNQARRHTGAFMTDKACLRVLGSSAATNKTAAYCWMGREEELRTGYTQIHGWARTFGDPHFITLDGLGYTFNGHGEFVLLTVNDGEFLAQARMEQLISDGSAVDATIITALAMKENSSETVQVQLSEVRTMDVLVDGQLIDFQELTVQEFSGFVVTVEDADEAQISFNSGIGVTVNALEGMLSIAMTLPFHMRGNTAGLLGVWNADSADDLTRPDGTVVLANSSMQDIHNWFGLPWMIDEEDSLFTYGPGESYNTFSDVGFTPAFEPPSVTPEFQLITCGPLDPPDVPGNLVISNYYFIGSVATFDCEVGLLTTPWERVCQPDTSWSEAPPPACECTRPYLVRHGMCIRVVPRPRSYASAVAFCQNDQGELLSIRDPAVMEDLKRRLLRRGRRSRGVWIGLTDSATEGTWTWEDGVAYEDDEIPGNSDGADCAYMAKRAGFELRVQPCEERKAFICKR</sequence>
<evidence type="ECO:0000259" key="12">
    <source>
        <dbReference type="PROSITE" id="PS51233"/>
    </source>
</evidence>
<keyword evidence="7" id="KW-0768">Sushi</keyword>
<dbReference type="eggNOG" id="KOG4291">
    <property type="taxonomic scope" value="Eukaryota"/>
</dbReference>
<dbReference type="SUPFAM" id="SSF56436">
    <property type="entry name" value="C-type lectin-like"/>
    <property type="match status" value="1"/>
</dbReference>